<evidence type="ECO:0000313" key="10">
    <source>
        <dbReference type="EMBL" id="HEF65595.1"/>
    </source>
</evidence>
<dbReference type="FunFam" id="3.20.20.70:FF:000024">
    <property type="entry name" value="Indole-3-glycerol phosphate synthase"/>
    <property type="match status" value="1"/>
</dbReference>
<dbReference type="InterPro" id="IPR013798">
    <property type="entry name" value="Indole-3-glycerol_P_synth_dom"/>
</dbReference>
<dbReference type="HAMAP" id="MF_00134_A">
    <property type="entry name" value="IGPS_A"/>
    <property type="match status" value="1"/>
</dbReference>
<dbReference type="PANTHER" id="PTHR22854:SF2">
    <property type="entry name" value="INDOLE-3-GLYCEROL-PHOSPHATE SYNTHASE"/>
    <property type="match status" value="1"/>
</dbReference>
<protein>
    <recommendedName>
        <fullName evidence="8">Indole-3-glycerol phosphate synthase</fullName>
        <shortName evidence="8">IGPS</shortName>
        <ecNumber evidence="8">4.1.1.48</ecNumber>
    </recommendedName>
</protein>
<evidence type="ECO:0000256" key="8">
    <source>
        <dbReference type="HAMAP-Rule" id="MF_00134"/>
    </source>
</evidence>
<accession>A0A7C1X423</accession>
<evidence type="ECO:0000256" key="3">
    <source>
        <dbReference type="ARBA" id="ARBA00022605"/>
    </source>
</evidence>
<evidence type="ECO:0000256" key="2">
    <source>
        <dbReference type="ARBA" id="ARBA00004696"/>
    </source>
</evidence>
<keyword evidence="4 8" id="KW-0210">Decarboxylase</keyword>
<dbReference type="InterPro" id="IPR013785">
    <property type="entry name" value="Aldolase_TIM"/>
</dbReference>
<dbReference type="InterPro" id="IPR045186">
    <property type="entry name" value="Indole-3-glycerol_P_synth"/>
</dbReference>
<reference evidence="10" key="1">
    <citation type="journal article" date="2020" name="mSystems">
        <title>Genome- and Community-Level Interaction Insights into Carbon Utilization and Element Cycling Functions of Hydrothermarchaeota in Hydrothermal Sediment.</title>
        <authorList>
            <person name="Zhou Z."/>
            <person name="Liu Y."/>
            <person name="Xu W."/>
            <person name="Pan J."/>
            <person name="Luo Z.H."/>
            <person name="Li M."/>
        </authorList>
    </citation>
    <scope>NUCLEOTIDE SEQUENCE [LARGE SCALE GENOMIC DNA]</scope>
    <source>
        <strain evidence="10">SpSt-222</strain>
    </source>
</reference>
<name>A0A7C1X423_THERO</name>
<dbReference type="HAMAP" id="MF_00134_B">
    <property type="entry name" value="IGPS_B"/>
    <property type="match status" value="1"/>
</dbReference>
<keyword evidence="5 8" id="KW-0822">Tryptophan biosynthesis</keyword>
<dbReference type="UniPathway" id="UPA00035">
    <property type="reaction ID" value="UER00043"/>
</dbReference>
<evidence type="ECO:0000256" key="4">
    <source>
        <dbReference type="ARBA" id="ARBA00022793"/>
    </source>
</evidence>
<comment type="catalytic activity">
    <reaction evidence="1 8">
        <text>1-(2-carboxyphenylamino)-1-deoxy-D-ribulose 5-phosphate + H(+) = (1S,2R)-1-C-(indol-3-yl)glycerol 3-phosphate + CO2 + H2O</text>
        <dbReference type="Rhea" id="RHEA:23476"/>
        <dbReference type="ChEBI" id="CHEBI:15377"/>
        <dbReference type="ChEBI" id="CHEBI:15378"/>
        <dbReference type="ChEBI" id="CHEBI:16526"/>
        <dbReference type="ChEBI" id="CHEBI:58613"/>
        <dbReference type="ChEBI" id="CHEBI:58866"/>
        <dbReference type="EC" id="4.1.1.48"/>
    </reaction>
</comment>
<proteinExistence type="inferred from homology"/>
<dbReference type="GO" id="GO:0004640">
    <property type="term" value="F:phosphoribosylanthranilate isomerase activity"/>
    <property type="evidence" value="ECO:0007669"/>
    <property type="project" value="TreeGrafter"/>
</dbReference>
<gene>
    <name evidence="8 10" type="primary">trpC</name>
    <name evidence="10" type="ORF">ENP47_08370</name>
</gene>
<dbReference type="PROSITE" id="PS00614">
    <property type="entry name" value="IGPS"/>
    <property type="match status" value="1"/>
</dbReference>
<dbReference type="GO" id="GO:0000162">
    <property type="term" value="P:L-tryptophan biosynthetic process"/>
    <property type="evidence" value="ECO:0007669"/>
    <property type="project" value="UniProtKB-UniRule"/>
</dbReference>
<dbReference type="CDD" id="cd00331">
    <property type="entry name" value="IGPS"/>
    <property type="match status" value="1"/>
</dbReference>
<comment type="caution">
    <text evidence="10">The sequence shown here is derived from an EMBL/GenBank/DDBJ whole genome shotgun (WGS) entry which is preliminary data.</text>
</comment>
<dbReference type="Pfam" id="PF00218">
    <property type="entry name" value="IGPS"/>
    <property type="match status" value="1"/>
</dbReference>
<keyword evidence="7 8" id="KW-0456">Lyase</keyword>
<evidence type="ECO:0000256" key="1">
    <source>
        <dbReference type="ARBA" id="ARBA00001633"/>
    </source>
</evidence>
<dbReference type="AlphaFoldDB" id="A0A7C1X423"/>
<dbReference type="EMBL" id="DSJL01000011">
    <property type="protein sequence ID" value="HEF65595.1"/>
    <property type="molecule type" value="Genomic_DNA"/>
</dbReference>
<comment type="pathway">
    <text evidence="2 8">Amino-acid biosynthesis; L-tryptophan biosynthesis; L-tryptophan from chorismate: step 4/5.</text>
</comment>
<dbReference type="SUPFAM" id="SSF51366">
    <property type="entry name" value="Ribulose-phoshate binding barrel"/>
    <property type="match status" value="1"/>
</dbReference>
<feature type="domain" description="Indole-3-glycerol phosphate synthase" evidence="9">
    <location>
        <begin position="8"/>
        <end position="264"/>
    </location>
</feature>
<dbReference type="InterPro" id="IPR011060">
    <property type="entry name" value="RibuloseP-bd_barrel"/>
</dbReference>
<organism evidence="10">
    <name type="scientific">Thermomicrobium roseum</name>
    <dbReference type="NCBI Taxonomy" id="500"/>
    <lineage>
        <taxon>Bacteria</taxon>
        <taxon>Pseudomonadati</taxon>
        <taxon>Thermomicrobiota</taxon>
        <taxon>Thermomicrobia</taxon>
        <taxon>Thermomicrobiales</taxon>
        <taxon>Thermomicrobiaceae</taxon>
        <taxon>Thermomicrobium</taxon>
    </lineage>
</organism>
<keyword evidence="6 8" id="KW-0057">Aromatic amino acid biosynthesis</keyword>
<comment type="similarity">
    <text evidence="8">Belongs to the TrpC family.</text>
</comment>
<keyword evidence="3 8" id="KW-0028">Amino-acid biosynthesis</keyword>
<dbReference type="PANTHER" id="PTHR22854">
    <property type="entry name" value="TRYPTOPHAN BIOSYNTHESIS PROTEIN"/>
    <property type="match status" value="1"/>
</dbReference>
<evidence type="ECO:0000259" key="9">
    <source>
        <dbReference type="Pfam" id="PF00218"/>
    </source>
</evidence>
<dbReference type="NCBIfam" id="NF001377">
    <property type="entry name" value="PRK00278.2-4"/>
    <property type="match status" value="1"/>
</dbReference>
<dbReference type="Gene3D" id="3.20.20.70">
    <property type="entry name" value="Aldolase class I"/>
    <property type="match status" value="1"/>
</dbReference>
<sequence length="275" mass="29403">MTRTGTILDRILERTRVDLAERRRVISETVLREQALARPKPVAFAAALRGERIRVIAEVKRASPSRGVFAAGADAVTVAEDYLAGGAAALSVLTDGPFFHGSLEDLERVAMRAHAGQPPVPVLRKDFIVDPYQVLEARAAGADALLLIVAALDRMQLTELLAATWELGMEALVEVHDEAELETALATGARVVGINNRDLRTFTVDLSVSERLAPRVPGDRIVVAESGIHRTSDVERLAAAGVDAILVGEALMTAPNRQAAVAELAGVEAVRCRAL</sequence>
<evidence type="ECO:0000256" key="7">
    <source>
        <dbReference type="ARBA" id="ARBA00023239"/>
    </source>
</evidence>
<evidence type="ECO:0000256" key="5">
    <source>
        <dbReference type="ARBA" id="ARBA00022822"/>
    </source>
</evidence>
<dbReference type="GO" id="GO:0004425">
    <property type="term" value="F:indole-3-glycerol-phosphate synthase activity"/>
    <property type="evidence" value="ECO:0007669"/>
    <property type="project" value="UniProtKB-UniRule"/>
</dbReference>
<evidence type="ECO:0000256" key="6">
    <source>
        <dbReference type="ARBA" id="ARBA00023141"/>
    </source>
</evidence>
<dbReference type="InterPro" id="IPR001468">
    <property type="entry name" value="Indole-3-GlycerolPSynthase_CS"/>
</dbReference>
<dbReference type="EC" id="4.1.1.48" evidence="8"/>